<dbReference type="EMBL" id="BTCM01000006">
    <property type="protein sequence ID" value="GMK58925.1"/>
    <property type="molecule type" value="Genomic_DNA"/>
</dbReference>
<dbReference type="Proteomes" id="UP001222932">
    <property type="component" value="Unassembled WGS sequence"/>
</dbReference>
<organism evidence="1 2">
    <name type="scientific">Cutaneotrichosporon spelunceum</name>
    <dbReference type="NCBI Taxonomy" id="1672016"/>
    <lineage>
        <taxon>Eukaryota</taxon>
        <taxon>Fungi</taxon>
        <taxon>Dikarya</taxon>
        <taxon>Basidiomycota</taxon>
        <taxon>Agaricomycotina</taxon>
        <taxon>Tremellomycetes</taxon>
        <taxon>Trichosporonales</taxon>
        <taxon>Trichosporonaceae</taxon>
        <taxon>Cutaneotrichosporon</taxon>
    </lineage>
</organism>
<evidence type="ECO:0008006" key="3">
    <source>
        <dbReference type="Google" id="ProtNLM"/>
    </source>
</evidence>
<evidence type="ECO:0000313" key="2">
    <source>
        <dbReference type="Proteomes" id="UP001222932"/>
    </source>
</evidence>
<evidence type="ECO:0000313" key="1">
    <source>
        <dbReference type="EMBL" id="GMK58925.1"/>
    </source>
</evidence>
<reference evidence="1" key="1">
    <citation type="journal article" date="2023" name="BMC Genomics">
        <title>Chromosome-level genome assemblies of Cutaneotrichosporon spp. (Trichosporonales, Basidiomycota) reveal imbalanced evolution between nucleotide sequences and chromosome synteny.</title>
        <authorList>
            <person name="Kobayashi Y."/>
            <person name="Kayamori A."/>
            <person name="Aoki K."/>
            <person name="Shiwa Y."/>
            <person name="Matsutani M."/>
            <person name="Fujita N."/>
            <person name="Sugita T."/>
            <person name="Iwasaki W."/>
            <person name="Tanaka N."/>
            <person name="Takashima M."/>
        </authorList>
    </citation>
    <scope>NUCLEOTIDE SEQUENCE</scope>
    <source>
        <strain evidence="1">HIS016</strain>
    </source>
</reference>
<accession>A0AAD3YD83</accession>
<comment type="caution">
    <text evidence="1">The sequence shown here is derived from an EMBL/GenBank/DDBJ whole genome shotgun (WGS) entry which is preliminary data.</text>
</comment>
<keyword evidence="2" id="KW-1185">Reference proteome</keyword>
<sequence length="294" mass="31028">MSLRSAILKAAIPFIPEVGFSRAALREGFASLPPSSSKVEDEAGREAVIDTLFGGNAASDAPRALVKAWEDEGRDIMHDGGKGDALDRLVTVLGRRLEWSASVGEHLVDAHALLVASTSSTPLPKPLLAALDRVPCPPFPLNRIIDALPHSPTLGATGGRLPLPGLHCAAPLAYAWRVADEAVYVAQPDRGRQGVMREPAGAGVEWYTHRAGLALAYLEAEACLLQPIDTATKAPAPGYNPHLPAARASLRDCLGKYATARLNVGQVESATEGAISFIELMTRSIAGIVRSRGL</sequence>
<name>A0AAD3YD83_9TREE</name>
<reference evidence="1" key="2">
    <citation type="submission" date="2023-06" db="EMBL/GenBank/DDBJ databases">
        <authorList>
            <person name="Kobayashi Y."/>
            <person name="Kayamori A."/>
            <person name="Aoki K."/>
            <person name="Shiwa Y."/>
            <person name="Fujita N."/>
            <person name="Sugita T."/>
            <person name="Iwasaki W."/>
            <person name="Tanaka N."/>
            <person name="Takashima M."/>
        </authorList>
    </citation>
    <scope>NUCLEOTIDE SEQUENCE</scope>
    <source>
        <strain evidence="1">HIS016</strain>
    </source>
</reference>
<dbReference type="AlphaFoldDB" id="A0AAD3YD83"/>
<proteinExistence type="predicted"/>
<gene>
    <name evidence="1" type="ORF">CspeluHIS016_0603670</name>
</gene>
<protein>
    <recommendedName>
        <fullName evidence="3">COQ9 domain-containing protein</fullName>
    </recommendedName>
</protein>